<keyword evidence="1" id="KW-0732">Signal</keyword>
<dbReference type="CDD" id="cd00158">
    <property type="entry name" value="RHOD"/>
    <property type="match status" value="4"/>
</dbReference>
<dbReference type="AlphaFoldDB" id="A0AAU9E207"/>
<organism evidence="3 4">
    <name type="scientific">Helicovermis profundi</name>
    <dbReference type="NCBI Taxonomy" id="3065157"/>
    <lineage>
        <taxon>Bacteria</taxon>
        <taxon>Bacillati</taxon>
        <taxon>Bacillota</taxon>
        <taxon>Clostridia</taxon>
        <taxon>Helicovermis</taxon>
    </lineage>
</organism>
<dbReference type="InterPro" id="IPR050229">
    <property type="entry name" value="GlpE_sulfurtransferase"/>
</dbReference>
<dbReference type="InterPro" id="IPR036873">
    <property type="entry name" value="Rhodanese-like_dom_sf"/>
</dbReference>
<feature type="chain" id="PRO_5043930645" description="Rhodanese domain-containing protein" evidence="1">
    <location>
        <begin position="25"/>
        <end position="594"/>
    </location>
</feature>
<dbReference type="PROSITE" id="PS50206">
    <property type="entry name" value="RHODANESE_3"/>
    <property type="match status" value="4"/>
</dbReference>
<dbReference type="Pfam" id="PF00581">
    <property type="entry name" value="Rhodanese"/>
    <property type="match status" value="4"/>
</dbReference>
<dbReference type="Proteomes" id="UP001321786">
    <property type="component" value="Chromosome"/>
</dbReference>
<evidence type="ECO:0000259" key="2">
    <source>
        <dbReference type="PROSITE" id="PS50206"/>
    </source>
</evidence>
<dbReference type="InterPro" id="IPR001763">
    <property type="entry name" value="Rhodanese-like_dom"/>
</dbReference>
<feature type="domain" description="Rhodanese" evidence="2">
    <location>
        <begin position="499"/>
        <end position="587"/>
    </location>
</feature>
<feature type="signal peptide" evidence="1">
    <location>
        <begin position="1"/>
        <end position="24"/>
    </location>
</feature>
<dbReference type="SUPFAM" id="SSF52821">
    <property type="entry name" value="Rhodanese/Cell cycle control phosphatase"/>
    <property type="match status" value="4"/>
</dbReference>
<accession>A0AAU9E207</accession>
<dbReference type="PANTHER" id="PTHR43031">
    <property type="entry name" value="FAD-DEPENDENT OXIDOREDUCTASE"/>
    <property type="match status" value="1"/>
</dbReference>
<dbReference type="PROSITE" id="PS51257">
    <property type="entry name" value="PROKAR_LIPOPROTEIN"/>
    <property type="match status" value="1"/>
</dbReference>
<name>A0AAU9E207_9FIRM</name>
<evidence type="ECO:0000313" key="4">
    <source>
        <dbReference type="Proteomes" id="UP001321786"/>
    </source>
</evidence>
<feature type="domain" description="Rhodanese" evidence="2">
    <location>
        <begin position="227"/>
        <end position="322"/>
    </location>
</feature>
<dbReference type="EMBL" id="AP028654">
    <property type="protein sequence ID" value="BEP28524.1"/>
    <property type="molecule type" value="Genomic_DNA"/>
</dbReference>
<proteinExistence type="predicted"/>
<evidence type="ECO:0000313" key="3">
    <source>
        <dbReference type="EMBL" id="BEP28524.1"/>
    </source>
</evidence>
<evidence type="ECO:0000256" key="1">
    <source>
        <dbReference type="SAM" id="SignalP"/>
    </source>
</evidence>
<dbReference type="RefSeq" id="WP_338536839.1">
    <property type="nucleotide sequence ID" value="NZ_AP028654.1"/>
</dbReference>
<dbReference type="Gene3D" id="3.40.250.10">
    <property type="entry name" value="Rhodanese-like domain"/>
    <property type="match status" value="4"/>
</dbReference>
<reference evidence="3 4" key="1">
    <citation type="submission" date="2023-08" db="EMBL/GenBank/DDBJ databases">
        <title>Helicovermis profunda gen. nov., sp. nov., a novel mesophilic, fermentative bacterium within the Bacillota from a deep-sea hydrothermal vent chimney.</title>
        <authorList>
            <person name="Miyazaki U."/>
            <person name="Mizutani D."/>
            <person name="Hashimoto Y."/>
            <person name="Tame A."/>
            <person name="Sawayama S."/>
            <person name="Miyazaki J."/>
            <person name="Takai K."/>
            <person name="Nakagawa S."/>
        </authorList>
    </citation>
    <scope>NUCLEOTIDE SEQUENCE [LARGE SCALE GENOMIC DNA]</scope>
    <source>
        <strain evidence="3 4">S502</strain>
    </source>
</reference>
<keyword evidence="4" id="KW-1185">Reference proteome</keyword>
<feature type="domain" description="Rhodanese" evidence="2">
    <location>
        <begin position="355"/>
        <end position="475"/>
    </location>
</feature>
<dbReference type="SMART" id="SM00450">
    <property type="entry name" value="RHOD"/>
    <property type="match status" value="4"/>
</dbReference>
<feature type="domain" description="Rhodanese" evidence="2">
    <location>
        <begin position="83"/>
        <end position="171"/>
    </location>
</feature>
<gene>
    <name evidence="3" type="ORF">HLPR_08550</name>
</gene>
<dbReference type="PANTHER" id="PTHR43031:SF1">
    <property type="entry name" value="PYRIDINE NUCLEOTIDE-DISULPHIDE OXIDOREDUCTASE"/>
    <property type="match status" value="1"/>
</dbReference>
<sequence>MNKNTSKVLSLLLILMLAFSIAGCASTPVTEDTSMEVKEDVAVAEEPAAEVVSLETLENEYFANKPSDSYMVNEVKFVEMVKNNENMTILDIRSANDYAAGHVKGAVNAPWGTAISDILTKIPSDKPLYVYCYSGQTAGQAVNTLVVAGFEARTVHFGWNLGLSKVEGIEAVTSTEANVLTEDVTEINPVVQEALNQYYEGLSAVKDTKYKNYKISEANLKEMLDNKDDSIFLVSVRQAVDFSEGHIEGAINIPWAKGMQEGFSVLPKDKKIVVYCYTGQTAGETTAGLRLMGYDAVSLNGGMGKASNSPSGWLNKGYPVVSSLSLEVLENEYFANMPKHIYKINQVEFLDKVKANEDMTILDIRSADDYAKGHIKGAVNAPWGTAVSDILTKLPSDKPLFVHCYSGQTAGQAVNTLVIAGFDARSVNLGWNFGISKVEGYEEFVTTDESVLTEDVTEIDKGIQSALDAYYAGLSDVKETIFKNYKISEANLKQKIEEKDDSIYILSARSAEDYAKGHIEGAVNLPYGKDMASGFSDLPKDKKIVVYCYSGQTAGQATAAMRLLGYDAVSLNGGMGVGSNAPLGWTNKGYDVVQ</sequence>
<dbReference type="KEGG" id="hprf:HLPR_08550"/>
<protein>
    <recommendedName>
        <fullName evidence="2">Rhodanese domain-containing protein</fullName>
    </recommendedName>
</protein>